<evidence type="ECO:0000259" key="1">
    <source>
        <dbReference type="PROSITE" id="PS51707"/>
    </source>
</evidence>
<feature type="domain" description="CYTH" evidence="1">
    <location>
        <begin position="2"/>
        <end position="173"/>
    </location>
</feature>
<organism evidence="2 3">
    <name type="scientific">Candidatus Nomurabacteria bacterium GW2011_GWA2_43_15</name>
    <dbReference type="NCBI Taxonomy" id="1618738"/>
    <lineage>
        <taxon>Bacteria</taxon>
        <taxon>Candidatus Nomuraibacteriota</taxon>
    </lineage>
</organism>
<dbReference type="Gene3D" id="2.40.320.10">
    <property type="entry name" value="Hypothetical Protein Pfu-838710-001"/>
    <property type="match status" value="1"/>
</dbReference>
<proteinExistence type="predicted"/>
<evidence type="ECO:0000313" key="2">
    <source>
        <dbReference type="EMBL" id="KKT00240.1"/>
    </source>
</evidence>
<dbReference type="InterPro" id="IPR008173">
    <property type="entry name" value="Adenylyl_cyclase_CyaB"/>
</dbReference>
<sequence>MQEEIETRFLEINKDELVKKLISLGAVDKGEEKLEEIIFHAADGSWVGKRKFVRLRKTKDKIKLTYKENVEQTASSAREIEFEISDLEKCSKFLEKIELKAMRRLEKYRHTLELGDVTVDVDTWPKIPTYVEIEGPSVESLKNFCNEFGLDWEKRFDGDAREVFRHYGFDLDKIDVITFSEFKQK</sequence>
<name>A0A0G1DRH6_9BACT</name>
<dbReference type="InterPro" id="IPR033469">
    <property type="entry name" value="CYTH-like_dom_sf"/>
</dbReference>
<dbReference type="STRING" id="1618738.UV76_C0012G0013"/>
<dbReference type="PANTHER" id="PTHR21028">
    <property type="entry name" value="SI:CH211-156B7.4"/>
    <property type="match status" value="1"/>
</dbReference>
<dbReference type="Proteomes" id="UP000034646">
    <property type="component" value="Unassembled WGS sequence"/>
</dbReference>
<comment type="caution">
    <text evidence="2">The sequence shown here is derived from an EMBL/GenBank/DDBJ whole genome shotgun (WGS) entry which is preliminary data.</text>
</comment>
<dbReference type="Pfam" id="PF01928">
    <property type="entry name" value="CYTH"/>
    <property type="match status" value="1"/>
</dbReference>
<dbReference type="CDD" id="cd07890">
    <property type="entry name" value="CYTH-like_AC_IV-like"/>
    <property type="match status" value="1"/>
</dbReference>
<dbReference type="InterPro" id="IPR023577">
    <property type="entry name" value="CYTH_domain"/>
</dbReference>
<gene>
    <name evidence="2" type="ORF">UV76_C0012G0013</name>
</gene>
<dbReference type="AlphaFoldDB" id="A0A0G1DRH6"/>
<dbReference type="SUPFAM" id="SSF55154">
    <property type="entry name" value="CYTH-like phosphatases"/>
    <property type="match status" value="1"/>
</dbReference>
<dbReference type="PANTHER" id="PTHR21028:SF2">
    <property type="entry name" value="CYTH DOMAIN-CONTAINING PROTEIN"/>
    <property type="match status" value="1"/>
</dbReference>
<reference evidence="2 3" key="1">
    <citation type="journal article" date="2015" name="Nature">
        <title>rRNA introns, odd ribosomes, and small enigmatic genomes across a large radiation of phyla.</title>
        <authorList>
            <person name="Brown C.T."/>
            <person name="Hug L.A."/>
            <person name="Thomas B.C."/>
            <person name="Sharon I."/>
            <person name="Castelle C.J."/>
            <person name="Singh A."/>
            <person name="Wilkins M.J."/>
            <person name="Williams K.H."/>
            <person name="Banfield J.F."/>
        </authorList>
    </citation>
    <scope>NUCLEOTIDE SEQUENCE [LARGE SCALE GENOMIC DNA]</scope>
</reference>
<accession>A0A0G1DRH6</accession>
<dbReference type="EMBL" id="LCFS01000012">
    <property type="protein sequence ID" value="KKT00240.1"/>
    <property type="molecule type" value="Genomic_DNA"/>
</dbReference>
<dbReference type="PROSITE" id="PS51707">
    <property type="entry name" value="CYTH"/>
    <property type="match status" value="1"/>
</dbReference>
<evidence type="ECO:0000313" key="3">
    <source>
        <dbReference type="Proteomes" id="UP000034646"/>
    </source>
</evidence>
<protein>
    <submittedName>
        <fullName evidence="2">Adenylate cyclase</fullName>
    </submittedName>
</protein>